<comment type="subcellular location">
    <subcellularLocation>
        <location evidence="1">Membrane</location>
        <topology evidence="1">Multi-pass membrane protein</topology>
    </subcellularLocation>
</comment>
<dbReference type="PANTHER" id="PTHR45638">
    <property type="entry name" value="CYCLIC NUCLEOTIDE-GATED CATION CHANNEL SUBUNIT A"/>
    <property type="match status" value="1"/>
</dbReference>
<evidence type="ECO:0000256" key="8">
    <source>
        <dbReference type="ARBA" id="ARBA00023303"/>
    </source>
</evidence>
<keyword evidence="8" id="KW-0407">Ion channel</keyword>
<evidence type="ECO:0000259" key="10">
    <source>
        <dbReference type="PROSITE" id="PS50042"/>
    </source>
</evidence>
<dbReference type="SUPFAM" id="SSF51206">
    <property type="entry name" value="cAMP-binding domain-like"/>
    <property type="match status" value="1"/>
</dbReference>
<evidence type="ECO:0000256" key="3">
    <source>
        <dbReference type="ARBA" id="ARBA00022692"/>
    </source>
</evidence>
<dbReference type="InterPro" id="IPR050866">
    <property type="entry name" value="CNG_cation_channel"/>
</dbReference>
<evidence type="ECO:0000256" key="9">
    <source>
        <dbReference type="SAM" id="Phobius"/>
    </source>
</evidence>
<gene>
    <name evidence="11" type="ORF">A3770_08p51840</name>
</gene>
<evidence type="ECO:0000313" key="12">
    <source>
        <dbReference type="Proteomes" id="UP000316726"/>
    </source>
</evidence>
<feature type="transmembrane region" description="Helical" evidence="9">
    <location>
        <begin position="308"/>
        <end position="329"/>
    </location>
</feature>
<dbReference type="PANTHER" id="PTHR45638:SF11">
    <property type="entry name" value="CYCLIC NUCLEOTIDE-GATED CATION CHANNEL SUBUNIT A"/>
    <property type="match status" value="1"/>
</dbReference>
<dbReference type="Pfam" id="PF00027">
    <property type="entry name" value="cNMP_binding"/>
    <property type="match status" value="1"/>
</dbReference>
<evidence type="ECO:0000256" key="5">
    <source>
        <dbReference type="ARBA" id="ARBA00023065"/>
    </source>
</evidence>
<accession>A0A5B8MQB2</accession>
<keyword evidence="12" id="KW-1185">Reference proteome</keyword>
<dbReference type="Gene3D" id="1.10.287.630">
    <property type="entry name" value="Helix hairpin bin"/>
    <property type="match status" value="1"/>
</dbReference>
<sequence length="702" mass="79654">MVDTTTCGDEDEEYVSASEEDGHSFRSCSTSFKLLDVGEAETTTTTTATCSSFASHLSSRGEVRSCELRSRKARNKFKTRAYMISSLLHAKRSRGDSGKRAAAVERRAGVAWVKGLWGVFSQRTRDFMEKPSTEYSSLVDAETIEDPAAMRRLAGGGRRRRMELELLGHKSGGSFITIHPQSLFKTYWDTVVVVVVVIACFHSTIQAAFTPVSDLAILRSQQLNNEDYVSLCVLLVCEVIFVMDIVVFFFVGFNRLGITVLDRSLIRRNYFRTVFFWDFLAALPILFYPITFYIWTGGCGDSLCVPEAVYLICFYVPLLMLLKIPSGLARSIHLRNRLSDAFGTTLCDMLMLICLFIVLTNFFTCLWFITMAYNPSTNGFKDWVVAGTGNNWLTTQADAGDELVRGAIDCWVLQGDFCTFTDRAVLYINCFYWASNAGDGFDTVQTLEKLNAILVTIVFNNGFFAFILASVAFGLQELNRGWKRRAEYRIKIDAVNEFMRENSVSAAHQSEVRDYFNSVWLPKQVNFTETNLMDEIPIGLRKRIMRGIVGRVIVASKFYEKYFKEKEMEKEWSHIKLWIEKTAENVMVRYFQPQQYIVKQGETGTELFILKSGKVRVLIHVGGKEKEVATLGPGAYFGDLSLLGLTDRRSASIMTLSNATVYLITKEKFDEILQMMPDDGRWIREVMMGVCSDYVKHSMRGK</sequence>
<feature type="transmembrane region" description="Helical" evidence="9">
    <location>
        <begin position="274"/>
        <end position="296"/>
    </location>
</feature>
<protein>
    <submittedName>
        <fullName evidence="11">Cyclic nucleotide-binding domain-containing protein</fullName>
    </submittedName>
</protein>
<dbReference type="Proteomes" id="UP000316726">
    <property type="component" value="Chromosome 8"/>
</dbReference>
<evidence type="ECO:0000256" key="7">
    <source>
        <dbReference type="ARBA" id="ARBA00023286"/>
    </source>
</evidence>
<organism evidence="11 12">
    <name type="scientific">Chloropicon primus</name>
    <dbReference type="NCBI Taxonomy" id="1764295"/>
    <lineage>
        <taxon>Eukaryota</taxon>
        <taxon>Viridiplantae</taxon>
        <taxon>Chlorophyta</taxon>
        <taxon>Chloropicophyceae</taxon>
        <taxon>Chloropicales</taxon>
        <taxon>Chloropicaceae</taxon>
        <taxon>Chloropicon</taxon>
    </lineage>
</organism>
<keyword evidence="3 9" id="KW-0812">Transmembrane</keyword>
<dbReference type="CDD" id="cd00038">
    <property type="entry name" value="CAP_ED"/>
    <property type="match status" value="1"/>
</dbReference>
<dbReference type="PROSITE" id="PS00888">
    <property type="entry name" value="CNMP_BINDING_1"/>
    <property type="match status" value="1"/>
</dbReference>
<evidence type="ECO:0000256" key="6">
    <source>
        <dbReference type="ARBA" id="ARBA00023136"/>
    </source>
</evidence>
<dbReference type="GO" id="GO:0016020">
    <property type="term" value="C:membrane"/>
    <property type="evidence" value="ECO:0007669"/>
    <property type="project" value="UniProtKB-SubCell"/>
</dbReference>
<evidence type="ECO:0000313" key="11">
    <source>
        <dbReference type="EMBL" id="QDZ22666.1"/>
    </source>
</evidence>
<dbReference type="InterPro" id="IPR000595">
    <property type="entry name" value="cNMP-bd_dom"/>
</dbReference>
<dbReference type="GO" id="GO:0005221">
    <property type="term" value="F:intracellularly cyclic nucleotide-activated monoatomic cation channel activity"/>
    <property type="evidence" value="ECO:0007669"/>
    <property type="project" value="InterPro"/>
</dbReference>
<proteinExistence type="predicted"/>
<evidence type="ECO:0000256" key="4">
    <source>
        <dbReference type="ARBA" id="ARBA00022989"/>
    </source>
</evidence>
<feature type="transmembrane region" description="Helical" evidence="9">
    <location>
        <begin position="187"/>
        <end position="208"/>
    </location>
</feature>
<dbReference type="InterPro" id="IPR018488">
    <property type="entry name" value="cNMP-bd_CS"/>
</dbReference>
<evidence type="ECO:0000256" key="2">
    <source>
        <dbReference type="ARBA" id="ARBA00022448"/>
    </source>
</evidence>
<dbReference type="EMBL" id="CP031041">
    <property type="protein sequence ID" value="QDZ22666.1"/>
    <property type="molecule type" value="Genomic_DNA"/>
</dbReference>
<feature type="domain" description="Cyclic nucleotide-binding" evidence="10">
    <location>
        <begin position="581"/>
        <end position="673"/>
    </location>
</feature>
<reference evidence="11 12" key="1">
    <citation type="submission" date="2018-07" db="EMBL/GenBank/DDBJ databases">
        <title>The complete nuclear genome of the prasinophyte Chloropicon primus (CCMP1205).</title>
        <authorList>
            <person name="Pombert J.-F."/>
            <person name="Otis C."/>
            <person name="Turmel M."/>
            <person name="Lemieux C."/>
        </authorList>
    </citation>
    <scope>NUCLEOTIDE SEQUENCE [LARGE SCALE GENOMIC DNA]</scope>
    <source>
        <strain evidence="11 12">CCMP1205</strain>
    </source>
</reference>
<evidence type="ECO:0000256" key="1">
    <source>
        <dbReference type="ARBA" id="ARBA00004141"/>
    </source>
</evidence>
<name>A0A5B8MQB2_9CHLO</name>
<keyword evidence="5" id="KW-0406">Ion transport</keyword>
<feature type="transmembrane region" description="Helical" evidence="9">
    <location>
        <begin position="350"/>
        <end position="373"/>
    </location>
</feature>
<dbReference type="AlphaFoldDB" id="A0A5B8MQB2"/>
<keyword evidence="7" id="KW-1071">Ligand-gated ion channel</keyword>
<dbReference type="GO" id="GO:0044877">
    <property type="term" value="F:protein-containing complex binding"/>
    <property type="evidence" value="ECO:0007669"/>
    <property type="project" value="TreeGrafter"/>
</dbReference>
<dbReference type="Gene3D" id="2.60.120.10">
    <property type="entry name" value="Jelly Rolls"/>
    <property type="match status" value="1"/>
</dbReference>
<keyword evidence="6 9" id="KW-0472">Membrane</keyword>
<dbReference type="OrthoDB" id="426293at2759"/>
<keyword evidence="4 9" id="KW-1133">Transmembrane helix</keyword>
<dbReference type="InterPro" id="IPR014710">
    <property type="entry name" value="RmlC-like_jellyroll"/>
</dbReference>
<feature type="transmembrane region" description="Helical" evidence="9">
    <location>
        <begin position="228"/>
        <end position="253"/>
    </location>
</feature>
<dbReference type="SMART" id="SM00100">
    <property type="entry name" value="cNMP"/>
    <property type="match status" value="1"/>
</dbReference>
<dbReference type="InterPro" id="IPR018490">
    <property type="entry name" value="cNMP-bd_dom_sf"/>
</dbReference>
<keyword evidence="2" id="KW-0813">Transport</keyword>
<feature type="transmembrane region" description="Helical" evidence="9">
    <location>
        <begin position="452"/>
        <end position="475"/>
    </location>
</feature>
<dbReference type="PROSITE" id="PS50042">
    <property type="entry name" value="CNMP_BINDING_3"/>
    <property type="match status" value="1"/>
</dbReference>